<keyword evidence="1" id="KW-0472">Membrane</keyword>
<gene>
    <name evidence="2" type="primary">PocGH01_00029400</name>
    <name evidence="2" type="ORF">POCGH01_00029400</name>
</gene>
<dbReference type="EMBL" id="FLRI01000166">
    <property type="protein sequence ID" value="SBT83643.1"/>
    <property type="molecule type" value="Genomic_DNA"/>
</dbReference>
<dbReference type="VEuPathDB" id="PlasmoDB:POWCR01_000178200"/>
<dbReference type="VEuPathDB" id="PlasmoDB:PocGH01_00029400"/>
<dbReference type="OrthoDB" id="382814at2759"/>
<evidence type="ECO:0000256" key="1">
    <source>
        <dbReference type="SAM" id="Phobius"/>
    </source>
</evidence>
<dbReference type="Pfam" id="PF05795">
    <property type="entry name" value="Plasmodium_Vir"/>
    <property type="match status" value="3"/>
</dbReference>
<dbReference type="AlphaFoldDB" id="A0A1D3JDG3"/>
<accession>A0A1D3JDG3</accession>
<feature type="transmembrane region" description="Helical" evidence="1">
    <location>
        <begin position="789"/>
        <end position="810"/>
    </location>
</feature>
<dbReference type="Proteomes" id="UP000242942">
    <property type="component" value="Unassembled WGS sequence"/>
</dbReference>
<dbReference type="InterPro" id="IPR008780">
    <property type="entry name" value="Plasmodium_Vir"/>
</dbReference>
<reference evidence="2 3" key="1">
    <citation type="submission" date="2016-06" db="EMBL/GenBank/DDBJ databases">
        <authorList>
            <consortium name="Pathogen Informatics"/>
        </authorList>
    </citation>
    <scope>NUCLEOTIDE SEQUENCE [LARGE SCALE GENOMIC DNA]</scope>
    <source>
        <strain evidence="2">PocGH01</strain>
    </source>
</reference>
<evidence type="ECO:0000313" key="2">
    <source>
        <dbReference type="EMBL" id="SBT83643.1"/>
    </source>
</evidence>
<keyword evidence="1" id="KW-0812">Transmembrane</keyword>
<evidence type="ECO:0000313" key="3">
    <source>
        <dbReference type="Proteomes" id="UP000242942"/>
    </source>
</evidence>
<name>A0A1D3JDG3_PLAOA</name>
<organism evidence="2 3">
    <name type="scientific">Plasmodium ovale</name>
    <name type="common">malaria parasite P. ovale</name>
    <dbReference type="NCBI Taxonomy" id="36330"/>
    <lineage>
        <taxon>Eukaryota</taxon>
        <taxon>Sar</taxon>
        <taxon>Alveolata</taxon>
        <taxon>Apicomplexa</taxon>
        <taxon>Aconoidasida</taxon>
        <taxon>Haemosporida</taxon>
        <taxon>Plasmodiidae</taxon>
        <taxon>Plasmodium</taxon>
        <taxon>Plasmodium (Plasmodium)</taxon>
    </lineage>
</organism>
<keyword evidence="1" id="KW-1133">Transmembrane helix</keyword>
<keyword evidence="3" id="KW-1185">Reference proteome</keyword>
<proteinExistence type="predicted"/>
<sequence>MSKNKDFTPTELSENFEFFKKLDLYTFYEELEKLFKLAKDNDVCNQTISLSGIEDPEILSFLKKICMVLKHLINHRESSIHDIKSKDKHCIYLKYWLYHKLIIRGFDEYDINIIFDFLEKHKNGCMKLASSDKPCNFYKLTWKDIYQIRNVYNYSELLYDGDMKIYDDISKEEKYINYFKNGLTLYRSSKTICPTKRQNEYCYEFNEYEKVHSKYKNVLPFFSCREKLLSSLHKEDATLTGELSRDEEPNNTMDPDLYTLLNELVDKGQLKKFYEFLEQHKEIYIPDSCNFPSNYPVKGKNAFCKLLGQVKNILENWDGISQTHNGLKLNEACDYLNYWLYNKFKQINATPCDIEVFYILWHKFALEKTNNNKKTCYNKEYYGFSKKELVNKKRMFEFLEYYKFIKEKLNESKDEKKNVYCSYIKGIFELYKNMETKKYYHSYGEELKLFQNVFSSNGELHFLEEKCPDMCLGFVFNNKFKTLCPFEDKSIPETEKINLKPCEKMDHSISRRDIDENRGKDYNFSDLITSAVYNELNGEVTIDKYYSVCSALIPYNKEHCGIYNLCSKLVKNLIKLSNMKKQDRNNRCEYITHWTYNEIMNIPNIFANNYVYGDVLRVFFNVVYEVLSKLDIFNCYFNTSNIDFNEQKEKRYLHDYFKNYEKMNSEKFCNNEQCKEYCDYILFINEIYGKHINKCCYCFTSNGCKELYPSYFKCDDNYNPHKLFEKLQCNNFEEFRAKLKKVDTPIPEDHYVKRLAYISVNEPHLLNWGNKKSSIIPEVVSDKITSDPFYTFALGSLGFLGVLLILFILYKVGSNILLKHESSFTPMGSYFNNRDERNKESYFEHFEQQFLEDEVQFKHGNTQNRRMSIAYHQA</sequence>
<protein>
    <submittedName>
        <fullName evidence="2">PIR protein</fullName>
    </submittedName>
</protein>